<evidence type="ECO:0000313" key="4">
    <source>
        <dbReference type="Proteomes" id="UP001597262"/>
    </source>
</evidence>
<evidence type="ECO:0000256" key="2">
    <source>
        <dbReference type="SAM" id="Phobius"/>
    </source>
</evidence>
<accession>A0ABW3RX54</accession>
<sequence>MEYKGFMGGFYKITEWIMRISGSNLLWLICSLPFFFFLFSAVLSPDLTLQDTAWFMAPLAPFTIFPATAALFSVARKWVMGEADLSIIKVFFKGYKENYKQSMLGGIFYTLLFVIMAVDYEVYMKQFSNLQFIGMIVLILLILFSISLFNFFSLVAHYQMKVIPLIKNALLFTIIKPFRALSTVLCTVGLGFLTLKFTWLILFGFGSLTAFVAFYNFYVAYNKVQEKVEKMRQAEEDTSDNDRDSVTDEEGQLELPDGGHKEKD</sequence>
<gene>
    <name evidence="3" type="ORF">ACFQ3W_10675</name>
</gene>
<feature type="region of interest" description="Disordered" evidence="1">
    <location>
        <begin position="232"/>
        <end position="264"/>
    </location>
</feature>
<dbReference type="Pfam" id="PF04854">
    <property type="entry name" value="DUF624"/>
    <property type="match status" value="1"/>
</dbReference>
<reference evidence="4" key="1">
    <citation type="journal article" date="2019" name="Int. J. Syst. Evol. Microbiol.">
        <title>The Global Catalogue of Microorganisms (GCM) 10K type strain sequencing project: providing services to taxonomists for standard genome sequencing and annotation.</title>
        <authorList>
            <consortium name="The Broad Institute Genomics Platform"/>
            <consortium name="The Broad Institute Genome Sequencing Center for Infectious Disease"/>
            <person name="Wu L."/>
            <person name="Ma J."/>
        </authorList>
    </citation>
    <scope>NUCLEOTIDE SEQUENCE [LARGE SCALE GENOMIC DNA]</scope>
    <source>
        <strain evidence="4">CCUG 59189</strain>
    </source>
</reference>
<protein>
    <submittedName>
        <fullName evidence="3">YesL family protein</fullName>
    </submittedName>
</protein>
<feature type="transmembrane region" description="Helical" evidence="2">
    <location>
        <begin position="102"/>
        <end position="120"/>
    </location>
</feature>
<feature type="transmembrane region" description="Helical" evidence="2">
    <location>
        <begin position="132"/>
        <end position="158"/>
    </location>
</feature>
<comment type="caution">
    <text evidence="3">The sequence shown here is derived from an EMBL/GenBank/DDBJ whole genome shotgun (WGS) entry which is preliminary data.</text>
</comment>
<name>A0ABW3RX54_9BACL</name>
<keyword evidence="2" id="KW-1133">Transmembrane helix</keyword>
<keyword evidence="4" id="KW-1185">Reference proteome</keyword>
<organism evidence="3 4">
    <name type="scientific">Paenibacillus puldeungensis</name>
    <dbReference type="NCBI Taxonomy" id="696536"/>
    <lineage>
        <taxon>Bacteria</taxon>
        <taxon>Bacillati</taxon>
        <taxon>Bacillota</taxon>
        <taxon>Bacilli</taxon>
        <taxon>Bacillales</taxon>
        <taxon>Paenibacillaceae</taxon>
        <taxon>Paenibacillus</taxon>
    </lineage>
</organism>
<proteinExistence type="predicted"/>
<dbReference type="InterPro" id="IPR006938">
    <property type="entry name" value="DUF624"/>
</dbReference>
<evidence type="ECO:0000256" key="1">
    <source>
        <dbReference type="SAM" id="MobiDB-lite"/>
    </source>
</evidence>
<feature type="compositionally biased region" description="Basic and acidic residues" evidence="1">
    <location>
        <begin position="232"/>
        <end position="246"/>
    </location>
</feature>
<keyword evidence="2" id="KW-0472">Membrane</keyword>
<feature type="transmembrane region" description="Helical" evidence="2">
    <location>
        <begin position="199"/>
        <end position="221"/>
    </location>
</feature>
<feature type="transmembrane region" description="Helical" evidence="2">
    <location>
        <begin position="55"/>
        <end position="75"/>
    </location>
</feature>
<dbReference type="RefSeq" id="WP_379319206.1">
    <property type="nucleotide sequence ID" value="NZ_JBHTLM010000006.1"/>
</dbReference>
<dbReference type="EMBL" id="JBHTLM010000006">
    <property type="protein sequence ID" value="MFD1176759.1"/>
    <property type="molecule type" value="Genomic_DNA"/>
</dbReference>
<dbReference type="Proteomes" id="UP001597262">
    <property type="component" value="Unassembled WGS sequence"/>
</dbReference>
<keyword evidence="2" id="KW-0812">Transmembrane</keyword>
<feature type="transmembrane region" description="Helical" evidence="2">
    <location>
        <begin position="170"/>
        <end position="193"/>
    </location>
</feature>
<feature type="transmembrane region" description="Helical" evidence="2">
    <location>
        <begin position="25"/>
        <end position="43"/>
    </location>
</feature>
<evidence type="ECO:0000313" key="3">
    <source>
        <dbReference type="EMBL" id="MFD1176759.1"/>
    </source>
</evidence>